<accession>A0A973VW21</accession>
<organism evidence="1">
    <name type="scientific">Bradyrhizobium septentrionale</name>
    <dbReference type="NCBI Taxonomy" id="1404411"/>
    <lineage>
        <taxon>Bacteria</taxon>
        <taxon>Pseudomonadati</taxon>
        <taxon>Pseudomonadota</taxon>
        <taxon>Alphaproteobacteria</taxon>
        <taxon>Hyphomicrobiales</taxon>
        <taxon>Nitrobacteraceae</taxon>
        <taxon>Bradyrhizobium</taxon>
    </lineage>
</organism>
<proteinExistence type="predicted"/>
<reference evidence="1" key="1">
    <citation type="submission" date="2020-06" db="EMBL/GenBank/DDBJ databases">
        <title>Whole Genome Sequence of Bradyrhizobium sp. Strain 1S1.</title>
        <authorList>
            <person name="Bromfield E.S.P."/>
            <person name="Cloutier S."/>
        </authorList>
    </citation>
    <scope>NUCLEOTIDE SEQUENCE [LARGE SCALE GENOMIC DNA]</scope>
    <source>
        <strain evidence="1">1S1</strain>
    </source>
</reference>
<name>A0A973VW21_9BRAD</name>
<sequence length="92" mass="10039">MDGWIVTAAFFKEDSDDDEEFRHITCVGAVADPAEVVRMTIAECGAKAAMLNCPIEEEQLRRLGVKPGELLIVHDDEISPTISSPVKKLPGD</sequence>
<comment type="caution">
    <text evidence="1">The sequence shown here is derived from an EMBL/GenBank/DDBJ whole genome shotgun (WGS) entry which is preliminary data.</text>
</comment>
<gene>
    <name evidence="1" type="ORF">HAP48_006895</name>
</gene>
<evidence type="ECO:0000313" key="1">
    <source>
        <dbReference type="EMBL" id="NVI42831.1"/>
    </source>
</evidence>
<dbReference type="AlphaFoldDB" id="A0A973VW21"/>
<protein>
    <submittedName>
        <fullName evidence="1">Uncharacterized protein</fullName>
    </submittedName>
</protein>
<dbReference type="EMBL" id="JAAOLE020000001">
    <property type="protein sequence ID" value="NVI42831.1"/>
    <property type="molecule type" value="Genomic_DNA"/>
</dbReference>
<dbReference type="RefSeq" id="WP_156929124.1">
    <property type="nucleotide sequence ID" value="NZ_CP088285.1"/>
</dbReference>